<dbReference type="SUPFAM" id="SSF53474">
    <property type="entry name" value="alpha/beta-Hydrolases"/>
    <property type="match status" value="1"/>
</dbReference>
<dbReference type="Gene3D" id="3.40.50.1820">
    <property type="entry name" value="alpha/beta hydrolase"/>
    <property type="match status" value="1"/>
</dbReference>
<dbReference type="Pfam" id="PF00561">
    <property type="entry name" value="Abhydrolase_1"/>
    <property type="match status" value="1"/>
</dbReference>
<proteinExistence type="predicted"/>
<name>A0A328ZWJ0_9BURK</name>
<organism evidence="3 4">
    <name type="scientific">Paracidovorax anthurii</name>
    <dbReference type="NCBI Taxonomy" id="78229"/>
    <lineage>
        <taxon>Bacteria</taxon>
        <taxon>Pseudomonadati</taxon>
        <taxon>Pseudomonadota</taxon>
        <taxon>Betaproteobacteria</taxon>
        <taxon>Burkholderiales</taxon>
        <taxon>Comamonadaceae</taxon>
        <taxon>Paracidovorax</taxon>
    </lineage>
</organism>
<evidence type="ECO:0000313" key="4">
    <source>
        <dbReference type="Proteomes" id="UP000248856"/>
    </source>
</evidence>
<sequence length="288" mass="30360">MVRRPKPRRGPGAVPLRGALSLLFLSMALLPTFTTLGAGPTVLMLHDADGGHLTFAPQVETLANAGYRAVAWDMPGYGHSAPIEPYSFKGLAQSCIALLDALRCAEGATLMGHGLGAMVAVEVAARAPRRVGRLVLCAGGPALDDEGLGAWVAPRIAALDADHSMERVAEILVPRQTGTGALAEGTRLAGHAMGQVHRSAFRRVLELLPTFARDASDLTRMAMPTLLVSGAQDPCMPPEALQALAHVLPDARHLSLPHVGHWPQLEDPDGFDAALLDFLGSSSVRVLH</sequence>
<dbReference type="PRINTS" id="PR00412">
    <property type="entry name" value="EPOXHYDRLASE"/>
</dbReference>
<dbReference type="AlphaFoldDB" id="A0A328ZWJ0"/>
<evidence type="ECO:0000259" key="2">
    <source>
        <dbReference type="Pfam" id="PF00561"/>
    </source>
</evidence>
<keyword evidence="1" id="KW-0378">Hydrolase</keyword>
<keyword evidence="4" id="KW-1185">Reference proteome</keyword>
<feature type="domain" description="AB hydrolase-1" evidence="2">
    <location>
        <begin position="40"/>
        <end position="268"/>
    </location>
</feature>
<dbReference type="GO" id="GO:0016020">
    <property type="term" value="C:membrane"/>
    <property type="evidence" value="ECO:0007669"/>
    <property type="project" value="TreeGrafter"/>
</dbReference>
<gene>
    <name evidence="3" type="ORF">AX018_1001193</name>
</gene>
<reference evidence="3 4" key="1">
    <citation type="submission" date="2018-06" db="EMBL/GenBank/DDBJ databases">
        <title>Genomic Encyclopedia of Archaeal and Bacterial Type Strains, Phase II (KMG-II): from individual species to whole genera.</title>
        <authorList>
            <person name="Goeker M."/>
        </authorList>
    </citation>
    <scope>NUCLEOTIDE SEQUENCE [LARGE SCALE GENOMIC DNA]</scope>
    <source>
        <strain evidence="3 4">CFPB 3232</strain>
    </source>
</reference>
<dbReference type="InterPro" id="IPR029058">
    <property type="entry name" value="AB_hydrolase_fold"/>
</dbReference>
<dbReference type="InterPro" id="IPR000639">
    <property type="entry name" value="Epox_hydrolase-like"/>
</dbReference>
<dbReference type="Proteomes" id="UP000248856">
    <property type="component" value="Unassembled WGS sequence"/>
</dbReference>
<protein>
    <submittedName>
        <fullName evidence="3">Pimeloyl-ACP methyl ester carboxylesterase</fullName>
    </submittedName>
</protein>
<dbReference type="PANTHER" id="PTHR43798:SF31">
    <property type="entry name" value="AB HYDROLASE SUPERFAMILY PROTEIN YCLE"/>
    <property type="match status" value="1"/>
</dbReference>
<dbReference type="InterPro" id="IPR050266">
    <property type="entry name" value="AB_hydrolase_sf"/>
</dbReference>
<dbReference type="PANTHER" id="PTHR43798">
    <property type="entry name" value="MONOACYLGLYCEROL LIPASE"/>
    <property type="match status" value="1"/>
</dbReference>
<comment type="caution">
    <text evidence="3">The sequence shown here is derived from an EMBL/GenBank/DDBJ whole genome shotgun (WGS) entry which is preliminary data.</text>
</comment>
<dbReference type="PRINTS" id="PR00111">
    <property type="entry name" value="ABHYDROLASE"/>
</dbReference>
<dbReference type="GO" id="GO:0016787">
    <property type="term" value="F:hydrolase activity"/>
    <property type="evidence" value="ECO:0007669"/>
    <property type="project" value="UniProtKB-KW"/>
</dbReference>
<evidence type="ECO:0000256" key="1">
    <source>
        <dbReference type="ARBA" id="ARBA00022801"/>
    </source>
</evidence>
<evidence type="ECO:0000313" key="3">
    <source>
        <dbReference type="EMBL" id="RAR86606.1"/>
    </source>
</evidence>
<accession>A0A328ZWJ0</accession>
<dbReference type="InterPro" id="IPR000073">
    <property type="entry name" value="AB_hydrolase_1"/>
</dbReference>
<dbReference type="EMBL" id="QLTA01000001">
    <property type="protein sequence ID" value="RAR86606.1"/>
    <property type="molecule type" value="Genomic_DNA"/>
</dbReference>